<dbReference type="PANTHER" id="PTHR15735">
    <property type="entry name" value="FCH AND DOUBLE SH3 DOMAINS PROTEIN"/>
    <property type="match status" value="1"/>
</dbReference>
<evidence type="ECO:0000313" key="8">
    <source>
        <dbReference type="EnsemblMetazoa" id="SMAR009714-PA"/>
    </source>
</evidence>
<keyword evidence="2 4" id="KW-0175">Coiled coil</keyword>
<dbReference type="InterPro" id="IPR057870">
    <property type="entry name" value="HR1_TOCA"/>
</dbReference>
<evidence type="ECO:0008006" key="10">
    <source>
        <dbReference type="Google" id="ProtNLM"/>
    </source>
</evidence>
<dbReference type="Pfam" id="PF00018">
    <property type="entry name" value="SH3_1"/>
    <property type="match status" value="1"/>
</dbReference>
<organism evidence="8 9">
    <name type="scientific">Strigamia maritima</name>
    <name type="common">European centipede</name>
    <name type="synonym">Geophilus maritimus</name>
    <dbReference type="NCBI Taxonomy" id="126957"/>
    <lineage>
        <taxon>Eukaryota</taxon>
        <taxon>Metazoa</taxon>
        <taxon>Ecdysozoa</taxon>
        <taxon>Arthropoda</taxon>
        <taxon>Myriapoda</taxon>
        <taxon>Chilopoda</taxon>
        <taxon>Pleurostigmophora</taxon>
        <taxon>Geophilomorpha</taxon>
        <taxon>Linotaeniidae</taxon>
        <taxon>Strigamia</taxon>
    </lineage>
</organism>
<dbReference type="SMART" id="SM00326">
    <property type="entry name" value="SH3"/>
    <property type="match status" value="1"/>
</dbReference>
<evidence type="ECO:0000256" key="4">
    <source>
        <dbReference type="PROSITE-ProRule" id="PRU01077"/>
    </source>
</evidence>
<dbReference type="SMART" id="SM00055">
    <property type="entry name" value="FCH"/>
    <property type="match status" value="1"/>
</dbReference>
<dbReference type="InterPro" id="IPR027267">
    <property type="entry name" value="AH/BAR_dom_sf"/>
</dbReference>
<dbReference type="InterPro" id="IPR001452">
    <property type="entry name" value="SH3_domain"/>
</dbReference>
<dbReference type="PANTHER" id="PTHR15735:SF12">
    <property type="entry name" value="CDC42-INTERACTING PROTEIN 4, ISOFORM B"/>
    <property type="match status" value="1"/>
</dbReference>
<dbReference type="InterPro" id="IPR031160">
    <property type="entry name" value="F_BAR_dom"/>
</dbReference>
<dbReference type="OMA" id="YADGWWE"/>
<evidence type="ECO:0000256" key="2">
    <source>
        <dbReference type="ARBA" id="ARBA00023054"/>
    </source>
</evidence>
<evidence type="ECO:0000256" key="5">
    <source>
        <dbReference type="SAM" id="MobiDB-lite"/>
    </source>
</evidence>
<keyword evidence="9" id="KW-1185">Reference proteome</keyword>
<dbReference type="Gene3D" id="2.30.30.40">
    <property type="entry name" value="SH3 Domains"/>
    <property type="match status" value="1"/>
</dbReference>
<dbReference type="CDD" id="cd11911">
    <property type="entry name" value="SH3_CIP4-like"/>
    <property type="match status" value="1"/>
</dbReference>
<reference evidence="8" key="2">
    <citation type="submission" date="2015-02" db="UniProtKB">
        <authorList>
            <consortium name="EnsemblMetazoa"/>
        </authorList>
    </citation>
    <scope>IDENTIFICATION</scope>
</reference>
<evidence type="ECO:0000259" key="6">
    <source>
        <dbReference type="PROSITE" id="PS50002"/>
    </source>
</evidence>
<dbReference type="InterPro" id="IPR001060">
    <property type="entry name" value="FCH_dom"/>
</dbReference>
<dbReference type="Proteomes" id="UP000014500">
    <property type="component" value="Unassembled WGS sequence"/>
</dbReference>
<feature type="domain" description="F-BAR" evidence="7">
    <location>
        <begin position="4"/>
        <end position="265"/>
    </location>
</feature>
<dbReference type="SUPFAM" id="SSF103657">
    <property type="entry name" value="BAR/IMD domain-like"/>
    <property type="match status" value="1"/>
</dbReference>
<feature type="region of interest" description="Disordered" evidence="5">
    <location>
        <begin position="370"/>
        <end position="442"/>
    </location>
</feature>
<protein>
    <recommendedName>
        <fullName evidence="10">SH3 domain-containing protein</fullName>
    </recommendedName>
</protein>
<accession>T1J7Q9</accession>
<feature type="domain" description="SH3" evidence="6">
    <location>
        <begin position="459"/>
        <end position="539"/>
    </location>
</feature>
<name>T1J7Q9_STRMM</name>
<dbReference type="EnsemblMetazoa" id="SMAR009714-RA">
    <property type="protein sequence ID" value="SMAR009714-PA"/>
    <property type="gene ID" value="SMAR009714"/>
</dbReference>
<dbReference type="STRING" id="126957.T1J7Q9"/>
<dbReference type="SUPFAM" id="SSF50044">
    <property type="entry name" value="SH3-domain"/>
    <property type="match status" value="1"/>
</dbReference>
<dbReference type="AlphaFoldDB" id="T1J7Q9"/>
<dbReference type="Gene3D" id="6.10.140.470">
    <property type="match status" value="1"/>
</dbReference>
<dbReference type="PROSITE" id="PS50002">
    <property type="entry name" value="SH3"/>
    <property type="match status" value="1"/>
</dbReference>
<dbReference type="HOGENOM" id="CLU_023320_2_0_1"/>
<dbReference type="Gene3D" id="1.20.1270.60">
    <property type="entry name" value="Arfaptin homology (AH) domain/BAR domain"/>
    <property type="match status" value="1"/>
</dbReference>
<evidence type="ECO:0000256" key="3">
    <source>
        <dbReference type="PROSITE-ProRule" id="PRU00192"/>
    </source>
</evidence>
<dbReference type="Pfam" id="PF00611">
    <property type="entry name" value="FCH"/>
    <property type="match status" value="1"/>
</dbReference>
<feature type="compositionally biased region" description="Low complexity" evidence="5">
    <location>
        <begin position="392"/>
        <end position="413"/>
    </location>
</feature>
<dbReference type="PhylomeDB" id="T1J7Q9"/>
<reference evidence="9" key="1">
    <citation type="submission" date="2011-05" db="EMBL/GenBank/DDBJ databases">
        <authorList>
            <person name="Richards S.R."/>
            <person name="Qu J."/>
            <person name="Jiang H."/>
            <person name="Jhangiani S.N."/>
            <person name="Agravi P."/>
            <person name="Goodspeed R."/>
            <person name="Gross S."/>
            <person name="Mandapat C."/>
            <person name="Jackson L."/>
            <person name="Mathew T."/>
            <person name="Pu L."/>
            <person name="Thornton R."/>
            <person name="Saada N."/>
            <person name="Wilczek-Boney K.B."/>
            <person name="Lee S."/>
            <person name="Kovar C."/>
            <person name="Wu Y."/>
            <person name="Scherer S.E."/>
            <person name="Worley K.C."/>
            <person name="Muzny D.M."/>
            <person name="Gibbs R."/>
        </authorList>
    </citation>
    <scope>NUCLEOTIDE SEQUENCE</scope>
    <source>
        <strain evidence="9">Brora</strain>
    </source>
</reference>
<dbReference type="PROSITE" id="PS51741">
    <property type="entry name" value="F_BAR"/>
    <property type="match status" value="1"/>
</dbReference>
<keyword evidence="1 3" id="KW-0728">SH3 domain</keyword>
<evidence type="ECO:0000256" key="1">
    <source>
        <dbReference type="ARBA" id="ARBA00022443"/>
    </source>
</evidence>
<evidence type="ECO:0000313" key="9">
    <source>
        <dbReference type="Proteomes" id="UP000014500"/>
    </source>
</evidence>
<dbReference type="Pfam" id="PF25610">
    <property type="entry name" value="HR1_TOCA"/>
    <property type="match status" value="1"/>
</dbReference>
<dbReference type="InterPro" id="IPR036028">
    <property type="entry name" value="SH3-like_dom_sf"/>
</dbReference>
<feature type="compositionally biased region" description="Polar residues" evidence="5">
    <location>
        <begin position="426"/>
        <end position="442"/>
    </location>
</feature>
<proteinExistence type="predicted"/>
<sequence>MSAMSWGTELWDQYDNIAAHTQKGIDFLEKYGHFIRDRCTIEVEYASKLKRLVKSYHLKKKDEEENQFTYCKAFVTMMNEINDLAGQHELISENLTTYIAKEVSSLVKDFKDERKKHLQEGAKIQINLQQSIGQLDKTKKGYERAFKETEKASENFQKADADLNLSRADVEKARGFAMLKEQQHDDSKNEYASQLQKTNDLQTQHYNELMPAVFQQLQEMDERRITKLQEFIKQSSLIEKQDSRLVIDRFKSGFQPPGDIPFEDLSCIKNGESNCTVSNVPTIRADSLTTKGTLSGGKVKKRGGLFGIFSSNKVRIYILLNYCRDGLSKMKSAYEQNPALGDPLTIEGQLTENGHRLDKLRQEQHKYYTYLTDPGSKSGTPVVNKKERNSISEDSLSRSASDSSVSNPVVNSNKGPAPTLPLPPYCSSNSPESGLGTSHTSLPDSDFDNGDYFDTEPLPVLGICRAMYTFDGKLRVIIIFTIINVIFGIVAQSEGSIPMIEGEELQVIELDQGDGWTRVRRGDNEEGFVPSSYVQCLFDTNSVNC</sequence>
<dbReference type="CDD" id="cd07653">
    <property type="entry name" value="F-BAR_CIP4-like"/>
    <property type="match status" value="1"/>
</dbReference>
<dbReference type="EMBL" id="JH431939">
    <property type="status" value="NOT_ANNOTATED_CDS"/>
    <property type="molecule type" value="Genomic_DNA"/>
</dbReference>
<evidence type="ECO:0000259" key="7">
    <source>
        <dbReference type="PROSITE" id="PS51741"/>
    </source>
</evidence>
<dbReference type="eggNOG" id="KOG3565">
    <property type="taxonomic scope" value="Eukaryota"/>
</dbReference>